<dbReference type="SUPFAM" id="SSF57997">
    <property type="entry name" value="Tropomyosin"/>
    <property type="match status" value="1"/>
</dbReference>
<evidence type="ECO:0000313" key="7">
    <source>
        <dbReference type="Proteomes" id="UP001158576"/>
    </source>
</evidence>
<feature type="compositionally biased region" description="Low complexity" evidence="4">
    <location>
        <begin position="464"/>
        <end position="477"/>
    </location>
</feature>
<dbReference type="Pfam" id="PF02263">
    <property type="entry name" value="GBP"/>
    <property type="match status" value="1"/>
</dbReference>
<reference evidence="6 7" key="1">
    <citation type="submission" date="2021-04" db="EMBL/GenBank/DDBJ databases">
        <authorList>
            <person name="Bliznina A."/>
        </authorList>
    </citation>
    <scope>NUCLEOTIDE SEQUENCE [LARGE SCALE GENOMIC DNA]</scope>
</reference>
<gene>
    <name evidence="6" type="ORF">OKIOD_LOCUS13415</name>
</gene>
<keyword evidence="7" id="KW-1185">Reference proteome</keyword>
<dbReference type="SUPFAM" id="SSF52540">
    <property type="entry name" value="P-loop containing nucleoside triphosphate hydrolases"/>
    <property type="match status" value="1"/>
</dbReference>
<organism evidence="6 7">
    <name type="scientific">Oikopleura dioica</name>
    <name type="common">Tunicate</name>
    <dbReference type="NCBI Taxonomy" id="34765"/>
    <lineage>
        <taxon>Eukaryota</taxon>
        <taxon>Metazoa</taxon>
        <taxon>Chordata</taxon>
        <taxon>Tunicata</taxon>
        <taxon>Appendicularia</taxon>
        <taxon>Copelata</taxon>
        <taxon>Oikopleuridae</taxon>
        <taxon>Oikopleura</taxon>
    </lineage>
</organism>
<proteinExistence type="inferred from homology"/>
<evidence type="ECO:0000256" key="3">
    <source>
        <dbReference type="PROSITE-ProRule" id="PRU01052"/>
    </source>
</evidence>
<keyword evidence="1" id="KW-0547">Nucleotide-binding</keyword>
<sequence>MSVQLIKREEVEQAGKTSSRFILNEEALENVLKTAKSQDMPLAVVSIVGAFRTGKSFFQSVLFKYLEKLEAGEDPWEAEEFNINDCFKYRGGKERETQGVYCSSKIFTVKTKSREEIGILLIDTEGAFDHENNINDSAIIFSLSTFLSSLQLANVKNQIDANDIANLHLFTEVGRLAIKDKVTTTPFQNFIFTIRDYSLEEKFGFEEGQEMLNSIVRKQKKDIDFSASFEKFQAFCLPSPGKMGNFDGNLKMLDPDFVENIQCMITQVIEDIPAKRSLCNEELKVSEVLDYFKSYAKIFEDGKMPEVKTIVATSAENDFKRQLDQAKKHVMNLIEEYSQEDFLDFPAIQGPLFEKNSQRKFFLPEEFEGRFRAEINEFLMQKVDEKLRAIKKFQDGELEKAEDKFEKEKTKAENFETLKEEKEKALEQEKTAHQETKENLERLLHERSTRVTSLEQTVQEKNSRISSIESRVSSLESTVSQRDSTIRNLESEMYNKKSKIQSLEYDVRSKNSTISSLQSDVKSKNSKISSLESSVSSKASSVRSLESSLSSVKSDLSSARSFSRVFFSDAESLRGLGFYFGSDEGSTRSPLPNGQYNNDRLSHSLIAEKVKNGLRQINLKFHWETGYDKTINGLRIRAPRKGSASSGGSTWYLYITNSNGSSNFRATAENINPTTGSSSSLTSEIYSSGGSEQGVSTPNRNAPDGAKGYIRWNIQFLF</sequence>
<comment type="similarity">
    <text evidence="3">Belongs to the TRAFAC class dynamin-like GTPase superfamily. GB1/RHD3 GTPase family.</text>
</comment>
<dbReference type="InterPro" id="IPR030386">
    <property type="entry name" value="G_GB1_RHD3_dom"/>
</dbReference>
<dbReference type="EMBL" id="OU015567">
    <property type="protein sequence ID" value="CAG5110228.1"/>
    <property type="molecule type" value="Genomic_DNA"/>
</dbReference>
<dbReference type="Gene3D" id="3.40.50.300">
    <property type="entry name" value="P-loop containing nucleotide triphosphate hydrolases"/>
    <property type="match status" value="1"/>
</dbReference>
<dbReference type="InterPro" id="IPR027417">
    <property type="entry name" value="P-loop_NTPase"/>
</dbReference>
<feature type="region of interest" description="Disordered" evidence="4">
    <location>
        <begin position="672"/>
        <end position="704"/>
    </location>
</feature>
<protein>
    <submittedName>
        <fullName evidence="6">Oidioi.mRNA.OKI2018_I69.chr2.g4650.t1.cds</fullName>
    </submittedName>
</protein>
<dbReference type="InterPro" id="IPR015894">
    <property type="entry name" value="Guanylate-bd_N"/>
</dbReference>
<dbReference type="Proteomes" id="UP001158576">
    <property type="component" value="Chromosome 2"/>
</dbReference>
<feature type="region of interest" description="Disordered" evidence="4">
    <location>
        <begin position="451"/>
        <end position="481"/>
    </location>
</feature>
<keyword evidence="2" id="KW-0342">GTP-binding</keyword>
<evidence type="ECO:0000259" key="5">
    <source>
        <dbReference type="PROSITE" id="PS51715"/>
    </source>
</evidence>
<dbReference type="PANTHER" id="PTHR10751">
    <property type="entry name" value="GUANYLATE BINDING PROTEIN"/>
    <property type="match status" value="1"/>
</dbReference>
<feature type="domain" description="GB1/RHD3-type G" evidence="5">
    <location>
        <begin position="39"/>
        <end position="278"/>
    </location>
</feature>
<evidence type="ECO:0000256" key="1">
    <source>
        <dbReference type="ARBA" id="ARBA00022741"/>
    </source>
</evidence>
<accession>A0ABN7T2A7</accession>
<name>A0ABN7T2A7_OIKDI</name>
<feature type="compositionally biased region" description="Low complexity" evidence="4">
    <location>
        <begin position="674"/>
        <end position="690"/>
    </location>
</feature>
<evidence type="ECO:0000313" key="6">
    <source>
        <dbReference type="EMBL" id="CAG5110228.1"/>
    </source>
</evidence>
<evidence type="ECO:0000256" key="2">
    <source>
        <dbReference type="ARBA" id="ARBA00023134"/>
    </source>
</evidence>
<dbReference type="Gene3D" id="1.20.5.340">
    <property type="match status" value="1"/>
</dbReference>
<feature type="compositionally biased region" description="Polar residues" evidence="4">
    <location>
        <begin position="451"/>
        <end position="460"/>
    </location>
</feature>
<dbReference type="PROSITE" id="PS51715">
    <property type="entry name" value="G_GB1_RHD3"/>
    <property type="match status" value="1"/>
</dbReference>
<evidence type="ECO:0000256" key="4">
    <source>
        <dbReference type="SAM" id="MobiDB-lite"/>
    </source>
</evidence>